<reference evidence="5 6" key="2">
    <citation type="journal article" date="2019" name="G3 (Bethesda)">
        <title>Hybrid Assembly of the Genome of the Entomopathogenic Nematode Steinernema carpocapsae Identifies the X-Chromosome.</title>
        <authorList>
            <person name="Serra L."/>
            <person name="Macchietto M."/>
            <person name="Macias-Munoz A."/>
            <person name="McGill C.J."/>
            <person name="Rodriguez I.M."/>
            <person name="Rodriguez B."/>
            <person name="Murad R."/>
            <person name="Mortazavi A."/>
        </authorList>
    </citation>
    <scope>NUCLEOTIDE SEQUENCE [LARGE SCALE GENOMIC DNA]</scope>
    <source>
        <strain evidence="5 6">ALL</strain>
    </source>
</reference>
<dbReference type="PANTHER" id="PTHR11599">
    <property type="entry name" value="PROTEASOME SUBUNIT ALPHA/BETA"/>
    <property type="match status" value="1"/>
</dbReference>
<dbReference type="Proteomes" id="UP000298663">
    <property type="component" value="Unassembled WGS sequence"/>
</dbReference>
<accession>A0A4U5LYZ5</accession>
<dbReference type="InterPro" id="IPR001353">
    <property type="entry name" value="Proteasome_sua/b"/>
</dbReference>
<dbReference type="InterPro" id="IPR050115">
    <property type="entry name" value="Proteasome_alpha"/>
</dbReference>
<evidence type="ECO:0000256" key="1">
    <source>
        <dbReference type="ARBA" id="ARBA00002000"/>
    </source>
</evidence>
<comment type="function">
    <text evidence="1">The proteasome is a multicatalytic proteinase complex which is characterized by its ability to cleave peptides with Arg, Phe, Tyr, Leu, and Glu adjacent to the leaving group at neutral or slightly basic pH. The proteasome has an ATP-dependent proteolytic activity.</text>
</comment>
<reference evidence="5 6" key="1">
    <citation type="journal article" date="2015" name="Genome Biol.">
        <title>Comparative genomics of Steinernema reveals deeply conserved gene regulatory networks.</title>
        <authorList>
            <person name="Dillman A.R."/>
            <person name="Macchietto M."/>
            <person name="Porter C.F."/>
            <person name="Rogers A."/>
            <person name="Williams B."/>
            <person name="Antoshechkin I."/>
            <person name="Lee M.M."/>
            <person name="Goodwin Z."/>
            <person name="Lu X."/>
            <person name="Lewis E.E."/>
            <person name="Goodrich-Blair H."/>
            <person name="Stock S.P."/>
            <person name="Adams B.J."/>
            <person name="Sternberg P.W."/>
            <person name="Mortazavi A."/>
        </authorList>
    </citation>
    <scope>NUCLEOTIDE SEQUENCE [LARGE SCALE GENOMIC DNA]</scope>
    <source>
        <strain evidence="5 6">ALL</strain>
    </source>
</reference>
<dbReference type="AlphaFoldDB" id="A0A4U5LYZ5"/>
<evidence type="ECO:0000313" key="5">
    <source>
        <dbReference type="EMBL" id="TKR61530.1"/>
    </source>
</evidence>
<dbReference type="GO" id="GO:0006511">
    <property type="term" value="P:ubiquitin-dependent protein catabolic process"/>
    <property type="evidence" value="ECO:0007669"/>
    <property type="project" value="InterPro"/>
</dbReference>
<proteinExistence type="inferred from homology"/>
<dbReference type="PROSITE" id="PS51475">
    <property type="entry name" value="PROTEASOME_ALPHA_2"/>
    <property type="match status" value="1"/>
</dbReference>
<evidence type="ECO:0000256" key="2">
    <source>
        <dbReference type="ARBA" id="ARBA00022942"/>
    </source>
</evidence>
<feature type="domain" description="Proteasome alpha-type subunits" evidence="4">
    <location>
        <begin position="8"/>
        <end position="30"/>
    </location>
</feature>
<name>A0A4U5LYZ5_STECR</name>
<evidence type="ECO:0000259" key="4">
    <source>
        <dbReference type="SMART" id="SM00948"/>
    </source>
</evidence>
<dbReference type="STRING" id="34508.A0A4U5LYZ5"/>
<dbReference type="Gene3D" id="3.60.20.10">
    <property type="entry name" value="Glutamine Phosphoribosylpyrophosphate, subunit 1, domain 1"/>
    <property type="match status" value="1"/>
</dbReference>
<evidence type="ECO:0000256" key="3">
    <source>
        <dbReference type="PROSITE-ProRule" id="PRU00808"/>
    </source>
</evidence>
<dbReference type="InterPro" id="IPR029055">
    <property type="entry name" value="Ntn_hydrolases_N"/>
</dbReference>
<dbReference type="GO" id="GO:0019773">
    <property type="term" value="C:proteasome core complex, alpha-subunit complex"/>
    <property type="evidence" value="ECO:0007669"/>
    <property type="project" value="UniProtKB-UniRule"/>
</dbReference>
<keyword evidence="6" id="KW-1185">Reference proteome</keyword>
<dbReference type="SMART" id="SM00948">
    <property type="entry name" value="Proteasome_A_N"/>
    <property type="match status" value="1"/>
</dbReference>
<protein>
    <recommendedName>
        <fullName evidence="4">Proteasome alpha-type subunits domain-containing protein</fullName>
    </recommendedName>
</protein>
<sequence>MSSIGTGYDLAASTFSPDGRIFQVEYAQKCVDNSCSVFVIRSTKGVLMVADKPVNSKLTVTAAHPRVCNLDEFTGFASSGLYPDSMALKDYCTSEAVQYLKQYRQKMPLKQMAQQLAEYTHYFTLGVHRPYGASAFLCRWTKEAGGQIFLVEPSGTCFEYKAWAIGKQRQAIKAEIEKMKYEELDMEDLVKIAARAAVICRGVDFDDPDKLKIEMLFAGEYNDGKFAPVPQHLIENAAAAALAEYDE</sequence>
<dbReference type="EMBL" id="AZBU02000011">
    <property type="protein sequence ID" value="TKR61530.1"/>
    <property type="molecule type" value="Genomic_DNA"/>
</dbReference>
<dbReference type="OrthoDB" id="40134at2759"/>
<keyword evidence="2 3" id="KW-0647">Proteasome</keyword>
<dbReference type="InterPro" id="IPR000426">
    <property type="entry name" value="Proteasome_asu_N"/>
</dbReference>
<comment type="similarity">
    <text evidence="3">Belongs to the peptidase T1A family.</text>
</comment>
<evidence type="ECO:0000313" key="6">
    <source>
        <dbReference type="Proteomes" id="UP000298663"/>
    </source>
</evidence>
<dbReference type="InterPro" id="IPR023332">
    <property type="entry name" value="Proteasome_alpha-type"/>
</dbReference>
<dbReference type="Pfam" id="PF10584">
    <property type="entry name" value="Proteasome_A_N"/>
    <property type="match status" value="1"/>
</dbReference>
<dbReference type="Pfam" id="PF00227">
    <property type="entry name" value="Proteasome"/>
    <property type="match status" value="1"/>
</dbReference>
<organism evidence="5 6">
    <name type="scientific">Steinernema carpocapsae</name>
    <name type="common">Entomopathogenic nematode</name>
    <dbReference type="NCBI Taxonomy" id="34508"/>
    <lineage>
        <taxon>Eukaryota</taxon>
        <taxon>Metazoa</taxon>
        <taxon>Ecdysozoa</taxon>
        <taxon>Nematoda</taxon>
        <taxon>Chromadorea</taxon>
        <taxon>Rhabditida</taxon>
        <taxon>Tylenchina</taxon>
        <taxon>Panagrolaimomorpha</taxon>
        <taxon>Strongyloidoidea</taxon>
        <taxon>Steinernematidae</taxon>
        <taxon>Steinernema</taxon>
    </lineage>
</organism>
<dbReference type="SUPFAM" id="SSF56235">
    <property type="entry name" value="N-terminal nucleophile aminohydrolases (Ntn hydrolases)"/>
    <property type="match status" value="1"/>
</dbReference>
<comment type="caution">
    <text evidence="5">The sequence shown here is derived from an EMBL/GenBank/DDBJ whole genome shotgun (WGS) entry which is preliminary data.</text>
</comment>
<gene>
    <name evidence="5" type="ORF">L596_028629</name>
</gene>